<dbReference type="InterPro" id="IPR036390">
    <property type="entry name" value="WH_DNA-bd_sf"/>
</dbReference>
<feature type="domain" description="AAA" evidence="1">
    <location>
        <begin position="20"/>
        <end position="140"/>
    </location>
</feature>
<evidence type="ECO:0000313" key="3">
    <source>
        <dbReference type="EMBL" id="GAA4452057.1"/>
    </source>
</evidence>
<dbReference type="InterPro" id="IPR041682">
    <property type="entry name" value="AAA_14"/>
</dbReference>
<protein>
    <submittedName>
        <fullName evidence="3">ATP-binding protein</fullName>
    </submittedName>
</protein>
<gene>
    <name evidence="3" type="ORF">GCM10023189_14860</name>
</gene>
<keyword evidence="3" id="KW-0547">Nucleotide-binding</keyword>
<dbReference type="InterPro" id="IPR025420">
    <property type="entry name" value="DUF4143"/>
</dbReference>
<proteinExistence type="predicted"/>
<sequence length="394" mass="44398">MGMIQRILEEKVFDLLTYFPAVVLVGPRQVGKTTLVKAIQPRLARPSVYLDLEVPSQRARLETDPKIYLINRQEETVILDEVQQFPDLFPLLRGVIDQHRVGGRFLLLGSASPALLRNTSESMAGRVVYLEMHPLLYQELPAPASYRLHWLRGGFPEAFLAPTDWWLREWFESFITTYLQRDLPQLGLPAAPALVRRLLTMLASQQSGLLNYSMLANSLGISVATVHRYVDFLEQAFLVRRLAPYFINVGKRLTKAPKVYIRDSGIAHHLLRLYDEEALLGHPVAGGSWEGYIVQQIIAMLESGTTAYFYRTQQGAELDLVIEQGARIILAVEIKLTNSPALSKGNTVALQDLSNPPLLVITPTADDYQLRSGTWVCSLATLEQNLRRFGVFTQ</sequence>
<comment type="caution">
    <text evidence="3">The sequence shown here is derived from an EMBL/GenBank/DDBJ whole genome shotgun (WGS) entry which is preliminary data.</text>
</comment>
<dbReference type="PANTHER" id="PTHR43566">
    <property type="entry name" value="CONSERVED PROTEIN"/>
    <property type="match status" value="1"/>
</dbReference>
<dbReference type="SUPFAM" id="SSF52540">
    <property type="entry name" value="P-loop containing nucleoside triphosphate hydrolases"/>
    <property type="match status" value="1"/>
</dbReference>
<evidence type="ECO:0000259" key="2">
    <source>
        <dbReference type="Pfam" id="PF13635"/>
    </source>
</evidence>
<evidence type="ECO:0000313" key="4">
    <source>
        <dbReference type="Proteomes" id="UP001501175"/>
    </source>
</evidence>
<reference evidence="4" key="1">
    <citation type="journal article" date="2019" name="Int. J. Syst. Evol. Microbiol.">
        <title>The Global Catalogue of Microorganisms (GCM) 10K type strain sequencing project: providing services to taxonomists for standard genome sequencing and annotation.</title>
        <authorList>
            <consortium name="The Broad Institute Genomics Platform"/>
            <consortium name="The Broad Institute Genome Sequencing Center for Infectious Disease"/>
            <person name="Wu L."/>
            <person name="Ma J."/>
        </authorList>
    </citation>
    <scope>NUCLEOTIDE SEQUENCE [LARGE SCALE GENOMIC DNA]</scope>
    <source>
        <strain evidence="4">JCM 17927</strain>
    </source>
</reference>
<dbReference type="Pfam" id="PF13173">
    <property type="entry name" value="AAA_14"/>
    <property type="match status" value="1"/>
</dbReference>
<keyword evidence="4" id="KW-1185">Reference proteome</keyword>
<dbReference type="InterPro" id="IPR027417">
    <property type="entry name" value="P-loop_NTPase"/>
</dbReference>
<dbReference type="PANTHER" id="PTHR43566:SF2">
    <property type="entry name" value="DUF4143 DOMAIN-CONTAINING PROTEIN"/>
    <property type="match status" value="1"/>
</dbReference>
<name>A0ABP8MK72_9BACT</name>
<dbReference type="Proteomes" id="UP001501175">
    <property type="component" value="Unassembled WGS sequence"/>
</dbReference>
<evidence type="ECO:0000259" key="1">
    <source>
        <dbReference type="Pfam" id="PF13173"/>
    </source>
</evidence>
<keyword evidence="3" id="KW-0067">ATP-binding</keyword>
<dbReference type="SUPFAM" id="SSF46785">
    <property type="entry name" value="Winged helix' DNA-binding domain"/>
    <property type="match status" value="1"/>
</dbReference>
<dbReference type="Gene3D" id="3.40.50.300">
    <property type="entry name" value="P-loop containing nucleotide triphosphate hydrolases"/>
    <property type="match status" value="1"/>
</dbReference>
<organism evidence="3 4">
    <name type="scientific">Nibrella saemangeumensis</name>
    <dbReference type="NCBI Taxonomy" id="1084526"/>
    <lineage>
        <taxon>Bacteria</taxon>
        <taxon>Pseudomonadati</taxon>
        <taxon>Bacteroidota</taxon>
        <taxon>Cytophagia</taxon>
        <taxon>Cytophagales</taxon>
        <taxon>Spirosomataceae</taxon>
        <taxon>Nibrella</taxon>
    </lineage>
</organism>
<accession>A0ABP8MK72</accession>
<feature type="domain" description="DUF4143" evidence="2">
    <location>
        <begin position="180"/>
        <end position="336"/>
    </location>
</feature>
<dbReference type="GO" id="GO:0005524">
    <property type="term" value="F:ATP binding"/>
    <property type="evidence" value="ECO:0007669"/>
    <property type="project" value="UniProtKB-KW"/>
</dbReference>
<dbReference type="Pfam" id="PF13635">
    <property type="entry name" value="DUF4143"/>
    <property type="match status" value="1"/>
</dbReference>
<dbReference type="EMBL" id="BAABHD010000021">
    <property type="protein sequence ID" value="GAA4452057.1"/>
    <property type="molecule type" value="Genomic_DNA"/>
</dbReference>